<evidence type="ECO:0000313" key="4">
    <source>
        <dbReference type="Proteomes" id="UP000186292"/>
    </source>
</evidence>
<keyword evidence="2" id="KW-1133">Transmembrane helix</keyword>
<dbReference type="Pfam" id="PF19877">
    <property type="entry name" value="DUF6350"/>
    <property type="match status" value="1"/>
</dbReference>
<feature type="transmembrane region" description="Helical" evidence="2">
    <location>
        <begin position="301"/>
        <end position="323"/>
    </location>
</feature>
<dbReference type="EMBL" id="FTOF01000006">
    <property type="protein sequence ID" value="SIS47317.1"/>
    <property type="molecule type" value="Genomic_DNA"/>
</dbReference>
<reference evidence="4" key="1">
    <citation type="submission" date="2017-01" db="EMBL/GenBank/DDBJ databases">
        <authorList>
            <person name="Varghese N."/>
            <person name="Submissions S."/>
        </authorList>
    </citation>
    <scope>NUCLEOTIDE SEQUENCE [LARGE SCALE GENOMIC DNA]</scope>
    <source>
        <strain evidence="4">DSM 44531</strain>
    </source>
</reference>
<evidence type="ECO:0000256" key="2">
    <source>
        <dbReference type="SAM" id="Phobius"/>
    </source>
</evidence>
<sequence>MKERVRHYLPYVGVPNLVVVLGVIVVCLATILLTGGRLAALPSSIAELWFVLHGVPVSFQGVTLGAVPLAPAIGVAALIAWRVRTATRERVSILDLYAIFGLVVLIPFTLGAVAWFMVDDAASVFPLAPPAIHKALFVPVFVHLAGMACGMSGKLWKALLTRLGAPDSLYDAARATVRLSLRLLAAAAVVYVILLALGYGRITELLGEFPVLGAGGGFALFALSLLYLPNAVVSTLAVLLGAPVDIAQGGVSLFGAVLVPLPPFPLFAAIPGDVPVWAPVLLAVPAAVMIHFVLSRRLDALGILFASVLAAAFAAAAGLMSGGEVGAYGWVGPNQWFFALAAALWTAFISGAAWLVAQFMRKRDAEELAEEPEEEPEPQVIDAEAKELEEDATEEPEAEEPAERSEELEPQVIDAEGIDEDEPEETEEKPEETEEKPEDVSDGEAEDDEDEGDIDKPAASEGGSTAISVLRDEKLD</sequence>
<dbReference type="Proteomes" id="UP000186292">
    <property type="component" value="Unassembled WGS sequence"/>
</dbReference>
<feature type="transmembrane region" description="Helical" evidence="2">
    <location>
        <begin position="251"/>
        <end position="270"/>
    </location>
</feature>
<feature type="transmembrane region" description="Helical" evidence="2">
    <location>
        <begin position="181"/>
        <end position="202"/>
    </location>
</feature>
<protein>
    <submittedName>
        <fullName evidence="3">Uncharacterized protein</fullName>
    </submittedName>
</protein>
<feature type="compositionally biased region" description="Acidic residues" evidence="1">
    <location>
        <begin position="387"/>
        <end position="400"/>
    </location>
</feature>
<dbReference type="AlphaFoldDB" id="A0A1N7JDD3"/>
<dbReference type="STRING" id="1161099.SAMN05444817_10618"/>
<feature type="region of interest" description="Disordered" evidence="1">
    <location>
        <begin position="387"/>
        <end position="476"/>
    </location>
</feature>
<evidence type="ECO:0000256" key="1">
    <source>
        <dbReference type="SAM" id="MobiDB-lite"/>
    </source>
</evidence>
<feature type="compositionally biased region" description="Acidic residues" evidence="1">
    <location>
        <begin position="416"/>
        <end position="453"/>
    </location>
</feature>
<organism evidence="3 4">
    <name type="scientific">Corynebacterium appendicis CIP 107643</name>
    <dbReference type="NCBI Taxonomy" id="1161099"/>
    <lineage>
        <taxon>Bacteria</taxon>
        <taxon>Bacillati</taxon>
        <taxon>Actinomycetota</taxon>
        <taxon>Actinomycetes</taxon>
        <taxon>Mycobacteriales</taxon>
        <taxon>Corynebacteriaceae</taxon>
        <taxon>Corynebacterium</taxon>
    </lineage>
</organism>
<feature type="transmembrane region" description="Helical" evidence="2">
    <location>
        <begin position="335"/>
        <end position="357"/>
    </location>
</feature>
<feature type="transmembrane region" description="Helical" evidence="2">
    <location>
        <begin position="214"/>
        <end position="239"/>
    </location>
</feature>
<dbReference type="InterPro" id="IPR045931">
    <property type="entry name" value="DUF6350"/>
</dbReference>
<proteinExistence type="predicted"/>
<gene>
    <name evidence="3" type="ORF">SAMN05444817_10618</name>
</gene>
<keyword evidence="4" id="KW-1185">Reference proteome</keyword>
<feature type="transmembrane region" description="Helical" evidence="2">
    <location>
        <begin position="12"/>
        <end position="39"/>
    </location>
</feature>
<feature type="transmembrane region" description="Helical" evidence="2">
    <location>
        <begin position="59"/>
        <end position="81"/>
    </location>
</feature>
<name>A0A1N7JDD3_9CORY</name>
<accession>A0A1N7JDD3</accession>
<feature type="transmembrane region" description="Helical" evidence="2">
    <location>
        <begin position="136"/>
        <end position="160"/>
    </location>
</feature>
<feature type="transmembrane region" description="Helical" evidence="2">
    <location>
        <begin position="93"/>
        <end position="116"/>
    </location>
</feature>
<evidence type="ECO:0000313" key="3">
    <source>
        <dbReference type="EMBL" id="SIS47317.1"/>
    </source>
</evidence>
<feature type="transmembrane region" description="Helical" evidence="2">
    <location>
        <begin position="276"/>
        <end position="294"/>
    </location>
</feature>
<keyword evidence="2" id="KW-0472">Membrane</keyword>
<keyword evidence="2" id="KW-0812">Transmembrane</keyword>